<name>A0A9Y2KVX9_9RHOB</name>
<dbReference type="Pfam" id="PF03130">
    <property type="entry name" value="HEAT_PBS"/>
    <property type="match status" value="2"/>
</dbReference>
<keyword evidence="2" id="KW-1185">Reference proteome</keyword>
<dbReference type="Proteomes" id="UP001238334">
    <property type="component" value="Chromosome"/>
</dbReference>
<evidence type="ECO:0000313" key="1">
    <source>
        <dbReference type="EMBL" id="WIY24140.1"/>
    </source>
</evidence>
<organism evidence="1 2">
    <name type="scientific">Parasedimentitalea psychrophila</name>
    <dbReference type="NCBI Taxonomy" id="2997337"/>
    <lineage>
        <taxon>Bacteria</taxon>
        <taxon>Pseudomonadati</taxon>
        <taxon>Pseudomonadota</taxon>
        <taxon>Alphaproteobacteria</taxon>
        <taxon>Rhodobacterales</taxon>
        <taxon>Paracoccaceae</taxon>
        <taxon>Parasedimentitalea</taxon>
    </lineage>
</organism>
<proteinExistence type="predicted"/>
<dbReference type="Pfam" id="PF13646">
    <property type="entry name" value="HEAT_2"/>
    <property type="match status" value="1"/>
</dbReference>
<dbReference type="SUPFAM" id="SSF48371">
    <property type="entry name" value="ARM repeat"/>
    <property type="match status" value="1"/>
</dbReference>
<evidence type="ECO:0000313" key="2">
    <source>
        <dbReference type="Proteomes" id="UP001238334"/>
    </source>
</evidence>
<dbReference type="EMBL" id="CP127247">
    <property type="protein sequence ID" value="WIY24140.1"/>
    <property type="molecule type" value="Genomic_DNA"/>
</dbReference>
<dbReference type="InterPro" id="IPR016024">
    <property type="entry name" value="ARM-type_fold"/>
</dbReference>
<accession>A0A9Y2KVX9</accession>
<reference evidence="1 2" key="1">
    <citation type="submission" date="2023-06" db="EMBL/GenBank/DDBJ databases">
        <title>Parasedimentitalea psychrophila sp. nov., a psychrophilic bacterium isolated from deep-sea sediment.</title>
        <authorList>
            <person name="Li A."/>
        </authorList>
    </citation>
    <scope>NUCLEOTIDE SEQUENCE [LARGE SCALE GENOMIC DNA]</scope>
    <source>
        <strain evidence="1 2">QS115</strain>
    </source>
</reference>
<dbReference type="Gene3D" id="1.25.10.10">
    <property type="entry name" value="Leucine-rich Repeat Variant"/>
    <property type="match status" value="3"/>
</dbReference>
<protein>
    <submittedName>
        <fullName evidence="1">HEAT repeat domain-containing protein</fullName>
    </submittedName>
</protein>
<dbReference type="InterPro" id="IPR011989">
    <property type="entry name" value="ARM-like"/>
</dbReference>
<dbReference type="InterPro" id="IPR004155">
    <property type="entry name" value="PBS_lyase_HEAT"/>
</dbReference>
<sequence>MVADPIRCEDITTAILGHIQSENEVIRCAAVRALGCYGTADRRSREVLLGLLRDPDPDVRSDAIEALAPLACRQDAAVILQSLQGDPVREVKLAAIQILVGLQDQSCIPQLRALAKSKCEDAIAWEDEIADWDDWLDVQIAAIAALGSLGVTDSIDDLLAALNDEMGQTLDIPVFRALAQLGKQGLVQLLASVEGGKGLSCQRAADALAEVDPELLRAHLDQLLQAEEVGLRLLGLELLSEDMPQAEDLAVRDPSEHLRCVALRRFAGARPEWVIAALADPSATVQSTALGLLVLPVPDDLGDMLVDNMQAWLQTGDDVLSLASAKLLPKFAANRAVAVLSAFVVDPSWVIEARIAATRSLGGLCDPAVLDILQLLLADRSQQLRLVALHEIRSRALSGDRQALSYLVRAIDGTLLAEDDAVQPLDLGAAADVGMQQQEGSRNIRISEDGDILEAGEEEPDVSGSTLASLQATPLATDEPAVSRSATKKSHRVAVEGPDAVADDLSCAAMAAATGLNAVQIAAAVLDRITAPQDMMRIAVWRLLRADFTTCLETALAAPMALADTVPEVRRNAFAVLVASDQVDKFVLQAIEDSDALLRADAVGHLRGHRLLDFIADPVAGVRQAALTVALNGADADLKAQAIAQVFETGRVDTIGWGLQRSAEMRSQAQLRLADKTVSGRDHFVILDALGTSWLAGDSCRISAYEKLATA</sequence>
<dbReference type="AlphaFoldDB" id="A0A9Y2KVX9"/>
<dbReference type="RefSeq" id="WP_270917144.1">
    <property type="nucleotide sequence ID" value="NZ_CP127247.1"/>
</dbReference>
<dbReference type="KEGG" id="ppso:QPJ95_16155"/>
<dbReference type="SMART" id="SM00567">
    <property type="entry name" value="EZ_HEAT"/>
    <property type="match status" value="5"/>
</dbReference>
<gene>
    <name evidence="1" type="ORF">QPJ95_16155</name>
</gene>